<dbReference type="OrthoDB" id="80936at2"/>
<proteinExistence type="predicted"/>
<protein>
    <submittedName>
        <fullName evidence="1">Uncharacterized protein</fullName>
    </submittedName>
</protein>
<accession>A0A0J6ZND8</accession>
<gene>
    <name evidence="1" type="ORF">AB840_08080</name>
</gene>
<sequence>MADESIQQQRLQHYVDAEQKALESQEWQKKDFKNRRANLTDISAGINQLLAGTGSGSRVRAKRIVLRDE</sequence>
<reference evidence="1 2" key="1">
    <citation type="submission" date="2015-06" db="EMBL/GenBank/DDBJ databases">
        <title>Draft genome sequence of beer spoilage bacterium Megasphaera cerevisiae type strain 20462.</title>
        <authorList>
            <person name="Kutumbaka K."/>
            <person name="Pasmowitz J."/>
            <person name="Mategko J."/>
            <person name="Reyes D."/>
            <person name="Friedrich A."/>
            <person name="Han S."/>
            <person name="Martens-Habbena W."/>
            <person name="Neal-McKinney J."/>
            <person name="Janagama H.K."/>
            <person name="Nadala C."/>
            <person name="Samadpour M."/>
        </authorList>
    </citation>
    <scope>NUCLEOTIDE SEQUENCE [LARGE SCALE GENOMIC DNA]</scope>
    <source>
        <strain evidence="1 2">DSM 20462</strain>
    </source>
</reference>
<evidence type="ECO:0000313" key="1">
    <source>
        <dbReference type="EMBL" id="KMO86416.1"/>
    </source>
</evidence>
<dbReference type="Proteomes" id="UP000036503">
    <property type="component" value="Unassembled WGS sequence"/>
</dbReference>
<comment type="caution">
    <text evidence="1">The sequence shown here is derived from an EMBL/GenBank/DDBJ whole genome shotgun (WGS) entry which is preliminary data.</text>
</comment>
<dbReference type="AlphaFoldDB" id="A0A0J6ZND8"/>
<dbReference type="InParanoid" id="A0A0J6ZND8"/>
<keyword evidence="2" id="KW-1185">Reference proteome</keyword>
<dbReference type="EMBL" id="LEKT01000023">
    <property type="protein sequence ID" value="KMO86416.1"/>
    <property type="molecule type" value="Genomic_DNA"/>
</dbReference>
<organism evidence="1 2">
    <name type="scientific">Megasphaera cerevisiae DSM 20462</name>
    <dbReference type="NCBI Taxonomy" id="1122219"/>
    <lineage>
        <taxon>Bacteria</taxon>
        <taxon>Bacillati</taxon>
        <taxon>Bacillota</taxon>
        <taxon>Negativicutes</taxon>
        <taxon>Veillonellales</taxon>
        <taxon>Veillonellaceae</taxon>
        <taxon>Megasphaera</taxon>
    </lineage>
</organism>
<name>A0A0J6ZND8_9FIRM</name>
<evidence type="ECO:0000313" key="2">
    <source>
        <dbReference type="Proteomes" id="UP000036503"/>
    </source>
</evidence>
<dbReference type="RefSeq" id="WP_048514330.1">
    <property type="nucleotide sequence ID" value="NZ_FUXD01000012.1"/>
</dbReference>
<dbReference type="PATRIC" id="fig|1122219.3.peg.1303"/>